<dbReference type="Pfam" id="PF13966">
    <property type="entry name" value="zf-RVT"/>
    <property type="match status" value="1"/>
</dbReference>
<dbReference type="Pfam" id="PF00078">
    <property type="entry name" value="RVT_1"/>
    <property type="match status" value="1"/>
</dbReference>
<dbReference type="CDD" id="cd01650">
    <property type="entry name" value="RT_nLTR_like"/>
    <property type="match status" value="1"/>
</dbReference>
<dbReference type="Gene3D" id="3.60.10.10">
    <property type="entry name" value="Endonuclease/exonuclease/phosphatase"/>
    <property type="match status" value="1"/>
</dbReference>
<dbReference type="PANTHER" id="PTHR46890:SF50">
    <property type="entry name" value="RNA-DIRECTED DNA POLYMERASE, EUKARYOTA, REVERSE TRANSCRIPTASE ZINC-BINDING DOMAIN PROTEIN-RELATED"/>
    <property type="match status" value="1"/>
</dbReference>
<feature type="compositionally biased region" description="Low complexity" evidence="1">
    <location>
        <begin position="622"/>
        <end position="631"/>
    </location>
</feature>
<feature type="domain" description="Reverse transcriptase" evidence="2">
    <location>
        <begin position="1143"/>
        <end position="1421"/>
    </location>
</feature>
<feature type="region of interest" description="Disordered" evidence="1">
    <location>
        <begin position="609"/>
        <end position="655"/>
    </location>
</feature>
<sequence>MKCKVERIIVEKKSFQVKFEGLTGGTWVSITEKSRGFVVSIGFDMEELDWLMEHLKKAVEVEASRGFVRKIRGKTKTLLMEICFNNRGRFMKITQFVTKRKPLFLVVPEGVKGKGWENLRKAILSVQEYSKRDGGASKEKNGDIRMNGDTFRGGRSYAEVVAEDSLRTGGTLSAGKWVRAVICESQEKAKDWTHEGRAIVRMMGMKGMVSINHFRFQRMLLCEFNKESGKVQLNFILKKWGRVTKVAKETLKLVDLTRVKLWVEMLPNVVLPALLEVEDGEWSYTIAVSVTGEDEDVDAVTSEINRSRNKWVRVGGCVSQSSKAAEGLQGSVRDIECYRKRRLPRARYRQSRTCLADEGEIGGGWSRSGPAEANFIGESSFKAHKVIAMLCPDGARAGAEVVFGEEGRVVELKAQSLPNPRPWSDNTVGCKFKGPSGLGQNLGGTKPSGMEVWSRREEIEARKGKAPAVHTRDATQEEETAISKKTWSTLFPPSTDRRQGHRCSSEPIFTRGSSSSSEDRNMEEEFGMGFQMERGIRVNPLSRCPLFGNLSKEDTSASRVEVKGGLTGRVGFDPRGYSDMVSPSNSIIRGKGLIFEGFCEIPGAKNLEVCQPSPSQPPESPSFPSCSPDSPLTNPSGPLLPNSVPLPQSPTENQGISKKFYEKGGVDYLKHGDIPGRVEEENQCVLSNQMTESCTPKESIVRSHKEDSGDFLIDGLSPGKMAKVREVLCSLDIKETKKENCDRRFVGSVWTFRNKDWVALPASGALGGILIIWDSKNLHREEVVIGSFSVSIKFSLDGCGPLWISAVYGPNNPSLRKDFWVELFDIYGLTYPLWCVGGDFNVRRRSSEKMGGSSLTPSMRDFDSFIRECELLDPPLRNASFTWSNMQESPVCKRLDRFLYSNEWGLLFPQGLQEALIRRTSDHWPIVMDTNPFMWGPTPFRFENMWLQHTNFKENFRDWWSGFQGNGWEANFDVIEQEGGLNPDLLSQRASRKGEQEELILREEIHWRQKAKVKWVKEDDCNSKFYHKVANGRRNRKYIKELENERGLVLKNAESITEDILHYFEKLYTNPTGESWGVEGLDWSPISEESALRLDSPFTEEEISKAIFQLDRDKAPRPDGFTIAVFQECWDVFKKDLVRVFAEFHRSGIINQNTNASFIVLIPKKSLSKRISDFRPISLITSLYKIIAKVLSGRLRGVLHETIHYSQGAFVQGRQILDAVLIANEIVDERRRSGKEGVVFKIDFEKAYDHVKWDFLDHVLEKKGFSPRWRKWMSGCLSSVSYAILVNGSAKGWVKASRGLRQGDPLSPFLFTLVADVLSRMLKRAEERNMMECFRVGRNRIRVSHLQFADDTIFFSNSREEELQTLKSLLLVFGHISRLKVNLNKSSIYDINLDQAHLSRLAVMLDCKVSEWPILYLGLPLGRNPKACGFWDPMIERISRNGERIRFWEDLWWGDQPLGTQYPRLFRVVMDKNISISSVLGPSRPFSWNLNFRRNLSDSEIEDLEGLMRSLDDLYLSPSVLDARLWSLSSLGLFSVKSFFLALSQSSGSPQNFPSKFVWNSQVPFKVKSFVWLVAHKKVNTNDMLQVRRPYKALSPDICILCMKHGELADHLFLHCSLTIGLWHRLFQLAKMDWVPPRSIYDMVSIKFKGFGNSKRGIVLWQAASIALIRVVWWERNARIFEDKARNSEFLWDSIVFLASLWAFCSKAFKGIPLNVIQLDWITVCTP</sequence>
<evidence type="ECO:0000313" key="3">
    <source>
        <dbReference type="EMBL" id="CAN78744.1"/>
    </source>
</evidence>
<evidence type="ECO:0000256" key="1">
    <source>
        <dbReference type="SAM" id="MobiDB-lite"/>
    </source>
</evidence>
<dbReference type="PROSITE" id="PS50878">
    <property type="entry name" value="RT_POL"/>
    <property type="match status" value="1"/>
</dbReference>
<feature type="compositionally biased region" description="Polar residues" evidence="1">
    <location>
        <begin position="645"/>
        <end position="655"/>
    </location>
</feature>
<dbReference type="InterPro" id="IPR000477">
    <property type="entry name" value="RT_dom"/>
</dbReference>
<reference evidence="3" key="1">
    <citation type="journal article" date="2007" name="PLoS ONE">
        <title>The first genome sequence of an elite grapevine cultivar (Pinot noir Vitis vinifera L.): coping with a highly heterozygous genome.</title>
        <authorList>
            <person name="Velasco R."/>
            <person name="Zharkikh A."/>
            <person name="Troggio M."/>
            <person name="Cartwright D.A."/>
            <person name="Cestaro A."/>
            <person name="Pruss D."/>
            <person name="Pindo M."/>
            <person name="FitzGerald L.M."/>
            <person name="Vezzulli S."/>
            <person name="Reid J."/>
            <person name="Malacarne G."/>
            <person name="Iliev D."/>
            <person name="Coppola G."/>
            <person name="Wardell B."/>
            <person name="Micheletti D."/>
            <person name="Macalma T."/>
            <person name="Facci M."/>
            <person name="Mitchell J.T."/>
            <person name="Perazzolli M."/>
            <person name="Eldredge G."/>
            <person name="Gatto P."/>
            <person name="Oyzerski R."/>
            <person name="Moretto M."/>
            <person name="Gutin N."/>
            <person name="Stefanini M."/>
            <person name="Chen Y."/>
            <person name="Segala C."/>
            <person name="Davenport C."/>
            <person name="Dematte L."/>
            <person name="Mraz A."/>
            <person name="Battilana J."/>
            <person name="Stormo K."/>
            <person name="Costa F."/>
            <person name="Tao Q."/>
            <person name="Si-Ammour A."/>
            <person name="Harkins T."/>
            <person name="Lackey A."/>
            <person name="Perbost C."/>
            <person name="Taillon B."/>
            <person name="Stella A."/>
            <person name="Solovyev V."/>
            <person name="Fawcett J.A."/>
            <person name="Sterck L."/>
            <person name="Vandepoele K."/>
            <person name="Grando S.M."/>
            <person name="Toppo S."/>
            <person name="Moser C."/>
            <person name="Lanchbury J."/>
            <person name="Bogden R."/>
            <person name="Skolnick M."/>
            <person name="Sgaramella V."/>
            <person name="Bhatnagar S.K."/>
            <person name="Fontana P."/>
            <person name="Gutin A."/>
            <person name="Van de Peer Y."/>
            <person name="Salamini F."/>
            <person name="Viola R."/>
        </authorList>
    </citation>
    <scope>NUCLEOTIDE SEQUENCE</scope>
</reference>
<dbReference type="EMBL" id="AM449491">
    <property type="protein sequence ID" value="CAN78744.1"/>
    <property type="molecule type" value="Genomic_DNA"/>
</dbReference>
<dbReference type="ExpressionAtlas" id="A5B7M7">
    <property type="expression patterns" value="baseline and differential"/>
</dbReference>
<feature type="compositionally biased region" description="Polar residues" evidence="1">
    <location>
        <begin position="483"/>
        <end position="492"/>
    </location>
</feature>
<accession>A5B7M7</accession>
<dbReference type="SUPFAM" id="SSF56672">
    <property type="entry name" value="DNA/RNA polymerases"/>
    <property type="match status" value="1"/>
</dbReference>
<evidence type="ECO:0000259" key="2">
    <source>
        <dbReference type="PROSITE" id="PS50878"/>
    </source>
</evidence>
<name>A5B7M7_VITVI</name>
<organism evidence="3">
    <name type="scientific">Vitis vinifera</name>
    <name type="common">Grape</name>
    <dbReference type="NCBI Taxonomy" id="29760"/>
    <lineage>
        <taxon>Eukaryota</taxon>
        <taxon>Viridiplantae</taxon>
        <taxon>Streptophyta</taxon>
        <taxon>Embryophyta</taxon>
        <taxon>Tracheophyta</taxon>
        <taxon>Spermatophyta</taxon>
        <taxon>Magnoliopsida</taxon>
        <taxon>eudicotyledons</taxon>
        <taxon>Gunneridae</taxon>
        <taxon>Pentapetalae</taxon>
        <taxon>rosids</taxon>
        <taxon>Vitales</taxon>
        <taxon>Vitaceae</taxon>
        <taxon>Viteae</taxon>
        <taxon>Vitis</taxon>
    </lineage>
</organism>
<feature type="region of interest" description="Disordered" evidence="1">
    <location>
        <begin position="460"/>
        <end position="520"/>
    </location>
</feature>
<protein>
    <recommendedName>
        <fullName evidence="2">Reverse transcriptase domain-containing protein</fullName>
    </recommendedName>
</protein>
<dbReference type="InterPro" id="IPR036691">
    <property type="entry name" value="Endo/exonu/phosph_ase_sf"/>
</dbReference>
<dbReference type="InterPro" id="IPR043502">
    <property type="entry name" value="DNA/RNA_pol_sf"/>
</dbReference>
<dbReference type="InterPro" id="IPR052343">
    <property type="entry name" value="Retrotransposon-Effector_Assoc"/>
</dbReference>
<dbReference type="PANTHER" id="PTHR46890">
    <property type="entry name" value="NON-LTR RETROLELEMENT REVERSE TRANSCRIPTASE-LIKE PROTEIN-RELATED"/>
    <property type="match status" value="1"/>
</dbReference>
<dbReference type="SUPFAM" id="SSF56219">
    <property type="entry name" value="DNase I-like"/>
    <property type="match status" value="1"/>
</dbReference>
<gene>
    <name evidence="3" type="ORF">VITISV_014186</name>
</gene>
<dbReference type="InterPro" id="IPR026960">
    <property type="entry name" value="RVT-Znf"/>
</dbReference>
<proteinExistence type="predicted"/>